<feature type="transmembrane region" description="Helical" evidence="1">
    <location>
        <begin position="68"/>
        <end position="87"/>
    </location>
</feature>
<feature type="transmembrane region" description="Helical" evidence="1">
    <location>
        <begin position="162"/>
        <end position="183"/>
    </location>
</feature>
<evidence type="ECO:0000256" key="1">
    <source>
        <dbReference type="SAM" id="Phobius"/>
    </source>
</evidence>
<keyword evidence="5" id="KW-1185">Reference proteome</keyword>
<feature type="domain" description="Acyltransferase 3" evidence="2">
    <location>
        <begin position="3"/>
        <end position="336"/>
    </location>
</feature>
<name>A0A418Q8Q4_9CORY</name>
<dbReference type="STRING" id="1451189.CFAL_00435"/>
<feature type="transmembrane region" description="Helical" evidence="1">
    <location>
        <begin position="138"/>
        <end position="155"/>
    </location>
</feature>
<feature type="transmembrane region" description="Helical" evidence="1">
    <location>
        <begin position="291"/>
        <end position="311"/>
    </location>
</feature>
<keyword evidence="1" id="KW-0812">Transmembrane</keyword>
<dbReference type="GO" id="GO:0009103">
    <property type="term" value="P:lipopolysaccharide biosynthetic process"/>
    <property type="evidence" value="ECO:0007669"/>
    <property type="project" value="TreeGrafter"/>
</dbReference>
<dbReference type="InterPro" id="IPR002656">
    <property type="entry name" value="Acyl_transf_3_dom"/>
</dbReference>
<dbReference type="Pfam" id="PF01757">
    <property type="entry name" value="Acyl_transf_3"/>
    <property type="match status" value="1"/>
</dbReference>
<protein>
    <submittedName>
        <fullName evidence="4">Acyltransferase</fullName>
    </submittedName>
</protein>
<dbReference type="Pfam" id="PF19040">
    <property type="entry name" value="SGNH"/>
    <property type="match status" value="1"/>
</dbReference>
<sequence length="738" mass="80828">MRYDIEGLRGVAIALVVIFHVFVGRVSAGVDVFLLLGGIFFFSSQLANARNPKGLTLVQSLIRMLRRLFPLLAVVVASTLAASLLLMNRLVHQTMASDAAASLGYVINWKLAFSGREYTAIRTTVSPFQHLWSMSAQLQIYVASLLVITLIALIFRRLARPAVIVVVSAATVASFCYAIYLNAVDQDLNYYSSLSRFWEIGLGGLVGLVILRRDKGAAQMGPIPAWLRRVMGVVGLAMIVMTGWVVNDAQTFPGPLTLLPLGGALLVVIAGSSGTPVGLTRLLETSPFQFFGRISYALYLWHWPLLVLVMNHFDAPTVTPAIGLSVIGASVVLAWLSHKLVETPLRQKGKPARSRVLTNPTYWKRSFAARPKAIYGSAIIVVALSVVASPTYIERRIAMGNEELWALAEERGLYPGAEAFLDGDKVPADMPLIPPLDDFERLLPPTQQDQCFTGFEGTFVATKKGFNRSQEDCAYGDPNGKTLYVIGGSHSEHYLPALDIIGKRKGIRFEPVLKMGCPINANVTLWNGEDYPDCREWSKKAMQYIKNNPPELGIFMTGTRPTTIAGNGPEIVPKEYVKTVQKFTDWGIHSYLIRDNPWHMLPAGNDWLNMRTCVAEMMDGKFPGIGPTHRGKDFPGLATPGTPTAEEVEEINAVCGTPAGESLRPVDPSIAAYAGLDVTLLDVTAGVCEDGWCPGIIGNMVVYRDAHHYTNVFAETLAPELEAQMFDPTYEVPKTVVR</sequence>
<organism evidence="4 5">
    <name type="scientific">Corynebacterium falsenii</name>
    <dbReference type="NCBI Taxonomy" id="108486"/>
    <lineage>
        <taxon>Bacteria</taxon>
        <taxon>Bacillati</taxon>
        <taxon>Actinomycetota</taxon>
        <taxon>Actinomycetes</taxon>
        <taxon>Mycobacteriales</taxon>
        <taxon>Corynebacteriaceae</taxon>
        <taxon>Corynebacterium</taxon>
    </lineage>
</organism>
<accession>A0A418Q8Q4</accession>
<dbReference type="InterPro" id="IPR043968">
    <property type="entry name" value="SGNH"/>
</dbReference>
<dbReference type="GO" id="GO:0016020">
    <property type="term" value="C:membrane"/>
    <property type="evidence" value="ECO:0007669"/>
    <property type="project" value="TreeGrafter"/>
</dbReference>
<feature type="transmembrane region" description="Helical" evidence="1">
    <location>
        <begin position="373"/>
        <end position="393"/>
    </location>
</feature>
<dbReference type="PANTHER" id="PTHR23028">
    <property type="entry name" value="ACETYLTRANSFERASE"/>
    <property type="match status" value="1"/>
</dbReference>
<dbReference type="InterPro" id="IPR050879">
    <property type="entry name" value="Acyltransferase_3"/>
</dbReference>
<keyword evidence="4" id="KW-0808">Transferase</keyword>
<evidence type="ECO:0000313" key="5">
    <source>
        <dbReference type="Proteomes" id="UP000285278"/>
    </source>
</evidence>
<comment type="caution">
    <text evidence="4">The sequence shown here is derived from an EMBL/GenBank/DDBJ whole genome shotgun (WGS) entry which is preliminary data.</text>
</comment>
<feature type="transmembrane region" description="Helical" evidence="1">
    <location>
        <begin position="317"/>
        <end position="336"/>
    </location>
</feature>
<evidence type="ECO:0000313" key="4">
    <source>
        <dbReference type="EMBL" id="RIX36087.1"/>
    </source>
</evidence>
<keyword evidence="4" id="KW-0012">Acyltransferase</keyword>
<proteinExistence type="predicted"/>
<keyword evidence="1" id="KW-0472">Membrane</keyword>
<feature type="transmembrane region" description="Helical" evidence="1">
    <location>
        <begin position="226"/>
        <end position="246"/>
    </location>
</feature>
<feature type="transmembrane region" description="Helical" evidence="1">
    <location>
        <begin position="7"/>
        <end position="23"/>
    </location>
</feature>
<dbReference type="Proteomes" id="UP000285278">
    <property type="component" value="Unassembled WGS sequence"/>
</dbReference>
<dbReference type="OrthoDB" id="3404679at2"/>
<feature type="transmembrane region" description="Helical" evidence="1">
    <location>
        <begin position="258"/>
        <end position="279"/>
    </location>
</feature>
<feature type="transmembrane region" description="Helical" evidence="1">
    <location>
        <begin position="29"/>
        <end position="47"/>
    </location>
</feature>
<feature type="domain" description="SGNH" evidence="3">
    <location>
        <begin position="468"/>
        <end position="722"/>
    </location>
</feature>
<dbReference type="AlphaFoldDB" id="A0A418Q8Q4"/>
<evidence type="ECO:0000259" key="2">
    <source>
        <dbReference type="Pfam" id="PF01757"/>
    </source>
</evidence>
<dbReference type="GO" id="GO:0016747">
    <property type="term" value="F:acyltransferase activity, transferring groups other than amino-acyl groups"/>
    <property type="evidence" value="ECO:0007669"/>
    <property type="project" value="InterPro"/>
</dbReference>
<gene>
    <name evidence="4" type="ORF">D3M95_01940</name>
</gene>
<evidence type="ECO:0000259" key="3">
    <source>
        <dbReference type="Pfam" id="PF19040"/>
    </source>
</evidence>
<keyword evidence="1" id="KW-1133">Transmembrane helix</keyword>
<reference evidence="4 5" key="1">
    <citation type="submission" date="2018-09" db="EMBL/GenBank/DDBJ databases">
        <title>Optimization and identification of Corynebacterium falsenii FN1-14 from fish paste.</title>
        <authorList>
            <person name="Daroonpunt R."/>
            <person name="Tanasupawat S."/>
        </authorList>
    </citation>
    <scope>NUCLEOTIDE SEQUENCE [LARGE SCALE GENOMIC DNA]</scope>
    <source>
        <strain evidence="4 5">FN1-14</strain>
    </source>
</reference>
<feature type="transmembrane region" description="Helical" evidence="1">
    <location>
        <begin position="195"/>
        <end position="214"/>
    </location>
</feature>
<dbReference type="EMBL" id="QXJK01000002">
    <property type="protein sequence ID" value="RIX36087.1"/>
    <property type="molecule type" value="Genomic_DNA"/>
</dbReference>
<dbReference type="PANTHER" id="PTHR23028:SF53">
    <property type="entry name" value="ACYL_TRANSF_3 DOMAIN-CONTAINING PROTEIN"/>
    <property type="match status" value="1"/>
</dbReference>